<evidence type="ECO:0000313" key="2">
    <source>
        <dbReference type="EMBL" id="EWM28487.1"/>
    </source>
</evidence>
<feature type="compositionally biased region" description="Low complexity" evidence="1">
    <location>
        <begin position="111"/>
        <end position="121"/>
    </location>
</feature>
<name>W7TQW1_9STRA</name>
<feature type="region of interest" description="Disordered" evidence="1">
    <location>
        <begin position="99"/>
        <end position="121"/>
    </location>
</feature>
<evidence type="ECO:0000256" key="1">
    <source>
        <dbReference type="SAM" id="MobiDB-lite"/>
    </source>
</evidence>
<dbReference type="OrthoDB" id="10267663at2759"/>
<sequence>MTTSGEVVLSSADSPGQFYLGTAGYTYPHWRRCFYPPGLPHAKELRFYAQTLNTCEVNTTFYGIPSEATMTSWIEQVRPVNPNFRFALKMKKTVTHGGEANIDSDINDAKPSVPAAANPTSPAAAGSRLKEHYSHPLHPAALAHELPLFFKRASSLPPSMRGPILFQFPPSYTCDLSSLHRLADALDMYVSRPTPTSSPQWRCALEFRHPSWFCPAVFSFLHVQEWALVLHALPKQQQHEQALAAEVARPITSSHFVYLRLHGLKEEHAWDYTREELDEYVRNIKKWREGEGESGVAGGREEEEEGEFTGGRDVYVYFLNDAEGRAPENALLMGQMVAEAMGRGEKAPRKPRAGVAITKYFGGRTNEGAEGESREDEALQRTTVGFQSERQKLGGKKRARLEACGRDFQEGEGNAGDTGGRSEERRGRVEREETVGTRSGPRDLLRSASSSELEEDTGGKKGKDEGASDATSKNMGPSTSGKGPARITQFFGPKK</sequence>
<feature type="compositionally biased region" description="Basic and acidic residues" evidence="1">
    <location>
        <begin position="457"/>
        <end position="466"/>
    </location>
</feature>
<protein>
    <recommendedName>
        <fullName evidence="4">DUF72 domain-containing protein</fullName>
    </recommendedName>
</protein>
<dbReference type="EMBL" id="AZIL01000281">
    <property type="protein sequence ID" value="EWM28487.1"/>
    <property type="molecule type" value="Genomic_DNA"/>
</dbReference>
<dbReference type="InterPro" id="IPR036520">
    <property type="entry name" value="UPF0759_sf"/>
</dbReference>
<accession>W7TQW1</accession>
<dbReference type="Proteomes" id="UP000019335">
    <property type="component" value="Chromosome 4"/>
</dbReference>
<feature type="compositionally biased region" description="Polar residues" evidence="1">
    <location>
        <begin position="469"/>
        <end position="481"/>
    </location>
</feature>
<keyword evidence="3" id="KW-1185">Reference proteome</keyword>
<dbReference type="InterPro" id="IPR002763">
    <property type="entry name" value="DUF72"/>
</dbReference>
<proteinExistence type="predicted"/>
<feature type="compositionally biased region" description="Basic and acidic residues" evidence="1">
    <location>
        <begin position="420"/>
        <end position="445"/>
    </location>
</feature>
<gene>
    <name evidence="2" type="ORF">Naga_100058g24</name>
</gene>
<reference evidence="2 3" key="1">
    <citation type="journal article" date="2014" name="Mol. Plant">
        <title>Chromosome Scale Genome Assembly and Transcriptome Profiling of Nannochloropsis gaditana in Nitrogen Depletion.</title>
        <authorList>
            <person name="Corteggiani Carpinelli E."/>
            <person name="Telatin A."/>
            <person name="Vitulo N."/>
            <person name="Forcato C."/>
            <person name="D'Angelo M."/>
            <person name="Schiavon R."/>
            <person name="Vezzi A."/>
            <person name="Giacometti G.M."/>
            <person name="Morosinotto T."/>
            <person name="Valle G."/>
        </authorList>
    </citation>
    <scope>NUCLEOTIDE SEQUENCE [LARGE SCALE GENOMIC DNA]</scope>
    <source>
        <strain evidence="2 3">B-31</strain>
    </source>
</reference>
<evidence type="ECO:0000313" key="3">
    <source>
        <dbReference type="Proteomes" id="UP000019335"/>
    </source>
</evidence>
<dbReference type="Gene3D" id="3.20.20.410">
    <property type="entry name" value="Protein of unknown function UPF0759"/>
    <property type="match status" value="1"/>
</dbReference>
<evidence type="ECO:0008006" key="4">
    <source>
        <dbReference type="Google" id="ProtNLM"/>
    </source>
</evidence>
<dbReference type="AlphaFoldDB" id="W7TQW1"/>
<dbReference type="Pfam" id="PF01904">
    <property type="entry name" value="DUF72"/>
    <property type="match status" value="1"/>
</dbReference>
<dbReference type="SUPFAM" id="SSF117396">
    <property type="entry name" value="TM1631-like"/>
    <property type="match status" value="1"/>
</dbReference>
<organism evidence="2 3">
    <name type="scientific">Nannochloropsis gaditana</name>
    <dbReference type="NCBI Taxonomy" id="72520"/>
    <lineage>
        <taxon>Eukaryota</taxon>
        <taxon>Sar</taxon>
        <taxon>Stramenopiles</taxon>
        <taxon>Ochrophyta</taxon>
        <taxon>Eustigmatophyceae</taxon>
        <taxon>Eustigmatales</taxon>
        <taxon>Monodopsidaceae</taxon>
        <taxon>Nannochloropsis</taxon>
    </lineage>
</organism>
<feature type="region of interest" description="Disordered" evidence="1">
    <location>
        <begin position="404"/>
        <end position="495"/>
    </location>
</feature>
<comment type="caution">
    <text evidence="2">The sequence shown here is derived from an EMBL/GenBank/DDBJ whole genome shotgun (WGS) entry which is preliminary data.</text>
</comment>
<dbReference type="PANTHER" id="PTHR30348">
    <property type="entry name" value="UNCHARACTERIZED PROTEIN YECE"/>
    <property type="match status" value="1"/>
</dbReference>
<dbReference type="PANTHER" id="PTHR30348:SF4">
    <property type="entry name" value="DUF72 DOMAIN-CONTAINING PROTEIN"/>
    <property type="match status" value="1"/>
</dbReference>